<protein>
    <recommendedName>
        <fullName evidence="8">Uncharacterized sensor-like histidine kinase ycf26</fullName>
        <ecNumber evidence="3">2.7.13.3</ecNumber>
    </recommendedName>
</protein>
<dbReference type="RefSeq" id="YP_009244123.1">
    <property type="nucleotide sequence ID" value="NC_029858.1"/>
</dbReference>
<dbReference type="EC" id="2.7.13.3" evidence="3"/>
<dbReference type="PROSITE" id="PS50885">
    <property type="entry name" value="HAMP"/>
    <property type="match status" value="1"/>
</dbReference>
<dbReference type="PROSITE" id="PS50112">
    <property type="entry name" value="PAS"/>
    <property type="match status" value="1"/>
</dbReference>
<proteinExistence type="predicted"/>
<keyword evidence="4" id="KW-0597">Phosphoprotein</keyword>
<dbReference type="InterPro" id="IPR003660">
    <property type="entry name" value="HAMP_dom"/>
</dbReference>
<evidence type="ECO:0000256" key="4">
    <source>
        <dbReference type="ARBA" id="ARBA00022553"/>
    </source>
</evidence>
<comment type="subcellular location">
    <subcellularLocation>
        <location evidence="2">Plastid</location>
        <location evidence="2">Chloroplast membrane</location>
        <topology evidence="2">Multi-pass membrane protein</topology>
    </subcellularLocation>
</comment>
<evidence type="ECO:0000259" key="11">
    <source>
        <dbReference type="PROSITE" id="PS50112"/>
    </source>
</evidence>
<evidence type="ECO:0000259" key="10">
    <source>
        <dbReference type="PROSITE" id="PS50109"/>
    </source>
</evidence>
<keyword evidence="5" id="KW-0808">Transferase</keyword>
<keyword evidence="6" id="KW-0418">Kinase</keyword>
<dbReference type="InterPro" id="IPR000014">
    <property type="entry name" value="PAS"/>
</dbReference>
<feature type="domain" description="Histidine kinase" evidence="10">
    <location>
        <begin position="413"/>
        <end position="648"/>
    </location>
</feature>
<evidence type="ECO:0000259" key="12">
    <source>
        <dbReference type="PROSITE" id="PS50885"/>
    </source>
</evidence>
<feature type="domain" description="HAMP" evidence="12">
    <location>
        <begin position="217"/>
        <end position="269"/>
    </location>
</feature>
<dbReference type="FunFam" id="1.10.287.130:FF:000001">
    <property type="entry name" value="Two-component sensor histidine kinase"/>
    <property type="match status" value="1"/>
</dbReference>
<keyword evidence="9" id="KW-0472">Membrane</keyword>
<geneLocation type="plastid" evidence="13"/>
<dbReference type="SMART" id="SM00091">
    <property type="entry name" value="PAS"/>
    <property type="match status" value="1"/>
</dbReference>
<keyword evidence="13" id="KW-0934">Plastid</keyword>
<dbReference type="InterPro" id="IPR013767">
    <property type="entry name" value="PAS_fold"/>
</dbReference>
<feature type="transmembrane region" description="Helical" evidence="9">
    <location>
        <begin position="192"/>
        <end position="214"/>
    </location>
</feature>
<dbReference type="GeneID" id="27215854"/>
<dbReference type="SMART" id="SM00387">
    <property type="entry name" value="HATPase_c"/>
    <property type="match status" value="1"/>
</dbReference>
<dbReference type="GO" id="GO:0006355">
    <property type="term" value="P:regulation of DNA-templated transcription"/>
    <property type="evidence" value="ECO:0007669"/>
    <property type="project" value="InterPro"/>
</dbReference>
<dbReference type="SUPFAM" id="SSF55874">
    <property type="entry name" value="ATPase domain of HSP90 chaperone/DNA topoisomerase II/histidine kinase"/>
    <property type="match status" value="1"/>
</dbReference>
<dbReference type="Pfam" id="PF00512">
    <property type="entry name" value="HisKA"/>
    <property type="match status" value="1"/>
</dbReference>
<keyword evidence="9" id="KW-1133">Transmembrane helix</keyword>
<evidence type="ECO:0000256" key="5">
    <source>
        <dbReference type="ARBA" id="ARBA00022679"/>
    </source>
</evidence>
<dbReference type="InterPro" id="IPR036890">
    <property type="entry name" value="HATPase_C_sf"/>
</dbReference>
<dbReference type="InterPro" id="IPR004358">
    <property type="entry name" value="Sig_transdc_His_kin-like_C"/>
</dbReference>
<sequence length="648" mass="74360">MKITLNYRRIISSITKFWLKLNLTVRLMAFTTLTISLIMSSLTFWALTVIQKESTVTDNRFCRDLGTLFSANVTDLIYMNDQKGLVSFLEKVYLRTSSIKYIFMFYSNGNFFFGLPSYIYSTQFDSFISIYKNLPFLTQQELLFDVPLVKYNYIFKDQIIDIIIPLTKNGQKLGFLNIGINSNSSISSSFKLIRYISVAIFISIWFMVIIGATFNALTMIEPINEILLGIKNITSGNFSQRINRLFVGELGNLIVNFNEMAEKLESYEKQNIDKLTSEKNKLETIVSTIADGAILLDADLRIIFINRIALKSLGCANLDLVGKSLNTYLPLHVKELLLPLINDLQKVQNTRCTTSITKELCIHFDYNYEKIFRFLLTSVLDKRSNLFTSTAIIIQDISREVQLNRAKNQFIGNVSHELRTPLCNIGAFLETLIDYDHSLTEKQKIQFLTIANNETRRLSTLVNDILDLSRLESSYIMLFQFVYLPSLLNNIMKAFQLVVSNDNLDLTLELDPCINFVWAHEASLFQVLFNLIGNSIKFTVSGGSVVIRVFSLLNNDMLQYNSSQFFNTINLNFLRIEVIDEGIGINKSDQKHVFERFVRVEDIVHNLQGTGLGLSIVKNILLKHSTQIMIYSEISVGTSFWFDLWFLK</sequence>
<feature type="transmembrane region" description="Helical" evidence="9">
    <location>
        <begin position="27"/>
        <end position="50"/>
    </location>
</feature>
<dbReference type="Gene3D" id="3.30.450.20">
    <property type="entry name" value="PAS domain"/>
    <property type="match status" value="1"/>
</dbReference>
<dbReference type="PANTHER" id="PTHR43711:SF13">
    <property type="entry name" value="DRUG SENSORY PROTEIN A"/>
    <property type="match status" value="1"/>
</dbReference>
<dbReference type="PROSITE" id="PS50109">
    <property type="entry name" value="HIS_KIN"/>
    <property type="match status" value="1"/>
</dbReference>
<dbReference type="InterPro" id="IPR050736">
    <property type="entry name" value="Sensor_HK_Regulatory"/>
</dbReference>
<feature type="domain" description="PAS" evidence="11">
    <location>
        <begin position="278"/>
        <end position="339"/>
    </location>
</feature>
<dbReference type="InterPro" id="IPR036097">
    <property type="entry name" value="HisK_dim/P_sf"/>
</dbReference>
<dbReference type="InterPro" id="IPR003594">
    <property type="entry name" value="HATPase_dom"/>
</dbReference>
<keyword evidence="7" id="KW-0902">Two-component regulatory system</keyword>
<evidence type="ECO:0000256" key="2">
    <source>
        <dbReference type="ARBA" id="ARBA00004508"/>
    </source>
</evidence>
<dbReference type="PRINTS" id="PR00344">
    <property type="entry name" value="BCTRLSENSOR"/>
</dbReference>
<dbReference type="EMBL" id="KT266786">
    <property type="protein sequence ID" value="AMK96365.1"/>
    <property type="molecule type" value="Genomic_DNA"/>
</dbReference>
<dbReference type="Pfam" id="PF00672">
    <property type="entry name" value="HAMP"/>
    <property type="match status" value="1"/>
</dbReference>
<organism evidence="13">
    <name type="scientific">Gelidium elegans</name>
    <name type="common">Red alga</name>
    <dbReference type="NCBI Taxonomy" id="37200"/>
    <lineage>
        <taxon>Eukaryota</taxon>
        <taxon>Rhodophyta</taxon>
        <taxon>Florideophyceae</taxon>
        <taxon>Rhodymeniophycidae</taxon>
        <taxon>Gelidiales</taxon>
        <taxon>Gelidiaceae</taxon>
        <taxon>Gelidium</taxon>
    </lineage>
</organism>
<evidence type="ECO:0000256" key="6">
    <source>
        <dbReference type="ARBA" id="ARBA00022777"/>
    </source>
</evidence>
<dbReference type="PANTHER" id="PTHR43711">
    <property type="entry name" value="TWO-COMPONENT HISTIDINE KINASE"/>
    <property type="match status" value="1"/>
</dbReference>
<dbReference type="Pfam" id="PF00989">
    <property type="entry name" value="PAS"/>
    <property type="match status" value="1"/>
</dbReference>
<dbReference type="CDD" id="cd00130">
    <property type="entry name" value="PAS"/>
    <property type="match status" value="1"/>
</dbReference>
<dbReference type="CDD" id="cd00082">
    <property type="entry name" value="HisKA"/>
    <property type="match status" value="1"/>
</dbReference>
<dbReference type="Gene3D" id="3.30.565.10">
    <property type="entry name" value="Histidine kinase-like ATPase, C-terminal domain"/>
    <property type="match status" value="1"/>
</dbReference>
<dbReference type="GO" id="GO:0000155">
    <property type="term" value="F:phosphorelay sensor kinase activity"/>
    <property type="evidence" value="ECO:0007669"/>
    <property type="project" value="InterPro"/>
</dbReference>
<evidence type="ECO:0000256" key="9">
    <source>
        <dbReference type="SAM" id="Phobius"/>
    </source>
</evidence>
<evidence type="ECO:0000256" key="7">
    <source>
        <dbReference type="ARBA" id="ARBA00023012"/>
    </source>
</evidence>
<dbReference type="Gene3D" id="6.10.340.10">
    <property type="match status" value="1"/>
</dbReference>
<evidence type="ECO:0000256" key="3">
    <source>
        <dbReference type="ARBA" id="ARBA00012438"/>
    </source>
</evidence>
<evidence type="ECO:0000313" key="13">
    <source>
        <dbReference type="EMBL" id="AMK96365.1"/>
    </source>
</evidence>
<dbReference type="SUPFAM" id="SSF158472">
    <property type="entry name" value="HAMP domain-like"/>
    <property type="match status" value="1"/>
</dbReference>
<gene>
    <name evidence="13" type="primary">ycf26</name>
    <name evidence="13" type="ORF">Gele_112</name>
</gene>
<evidence type="ECO:0000256" key="8">
    <source>
        <dbReference type="ARBA" id="ARBA00069102"/>
    </source>
</evidence>
<dbReference type="SMART" id="SM00388">
    <property type="entry name" value="HisKA"/>
    <property type="match status" value="1"/>
</dbReference>
<dbReference type="SUPFAM" id="SSF55785">
    <property type="entry name" value="PYP-like sensor domain (PAS domain)"/>
    <property type="match status" value="1"/>
</dbReference>
<evidence type="ECO:0000256" key="1">
    <source>
        <dbReference type="ARBA" id="ARBA00000085"/>
    </source>
</evidence>
<dbReference type="InterPro" id="IPR035965">
    <property type="entry name" value="PAS-like_dom_sf"/>
</dbReference>
<reference evidence="13" key="1">
    <citation type="submission" date="2015-07" db="EMBL/GenBank/DDBJ databases">
        <title>Reconstructing the complex evolutionary history of mobile plasmids in red algal genomes.</title>
        <authorList>
            <person name="Lee J."/>
            <person name="Kim K.M."/>
            <person name="Yang E.C."/>
            <person name="Miller K.A."/>
            <person name="Boo S.M."/>
            <person name="Bhattacharya D."/>
            <person name="Yoon H.S."/>
        </authorList>
    </citation>
    <scope>NUCLEOTIDE SEQUENCE</scope>
</reference>
<name>A0A141SDJ7_GELEL</name>
<dbReference type="InterPro" id="IPR003661">
    <property type="entry name" value="HisK_dim/P_dom"/>
</dbReference>
<dbReference type="SMART" id="SM00304">
    <property type="entry name" value="HAMP"/>
    <property type="match status" value="1"/>
</dbReference>
<keyword evidence="9" id="KW-0812">Transmembrane</keyword>
<dbReference type="AlphaFoldDB" id="A0A141SDJ7"/>
<dbReference type="Gene3D" id="1.10.287.130">
    <property type="match status" value="1"/>
</dbReference>
<dbReference type="InterPro" id="IPR005467">
    <property type="entry name" value="His_kinase_dom"/>
</dbReference>
<dbReference type="CDD" id="cd06225">
    <property type="entry name" value="HAMP"/>
    <property type="match status" value="1"/>
</dbReference>
<dbReference type="GO" id="GO:0031969">
    <property type="term" value="C:chloroplast membrane"/>
    <property type="evidence" value="ECO:0007669"/>
    <property type="project" value="UniProtKB-SubCell"/>
</dbReference>
<comment type="catalytic activity">
    <reaction evidence="1">
        <text>ATP + protein L-histidine = ADP + protein N-phospho-L-histidine.</text>
        <dbReference type="EC" id="2.7.13.3"/>
    </reaction>
</comment>
<accession>A0A141SDJ7</accession>
<dbReference type="SUPFAM" id="SSF47384">
    <property type="entry name" value="Homodimeric domain of signal transducing histidine kinase"/>
    <property type="match status" value="1"/>
</dbReference>
<dbReference type="Pfam" id="PF02518">
    <property type="entry name" value="HATPase_c"/>
    <property type="match status" value="1"/>
</dbReference>